<dbReference type="GO" id="GO:0004222">
    <property type="term" value="F:metalloendopeptidase activity"/>
    <property type="evidence" value="ECO:0007669"/>
    <property type="project" value="TreeGrafter"/>
</dbReference>
<dbReference type="PANTHER" id="PTHR21666:SF290">
    <property type="entry name" value="PEPTIDASE M23 DOMAIN PROTEIN"/>
    <property type="match status" value="1"/>
</dbReference>
<dbReference type="InterPro" id="IPR016047">
    <property type="entry name" value="M23ase_b-sheet_dom"/>
</dbReference>
<dbReference type="OrthoDB" id="9815245at2"/>
<dbReference type="SUPFAM" id="SSF51261">
    <property type="entry name" value="Duplicated hybrid motif"/>
    <property type="match status" value="1"/>
</dbReference>
<name>A0A2Z4FKJ5_9DELT</name>
<dbReference type="PROSITE" id="PS51257">
    <property type="entry name" value="PROKAR_LIPOPROTEIN"/>
    <property type="match status" value="1"/>
</dbReference>
<feature type="domain" description="M23ase beta-sheet core" evidence="1">
    <location>
        <begin position="92"/>
        <end position="191"/>
    </location>
</feature>
<accession>A0A2Z4FKJ5</accession>
<evidence type="ECO:0000313" key="3">
    <source>
        <dbReference type="Proteomes" id="UP000249799"/>
    </source>
</evidence>
<gene>
    <name evidence="2" type="ORF">DN745_08175</name>
</gene>
<dbReference type="InterPro" id="IPR050570">
    <property type="entry name" value="Cell_wall_metabolism_enzyme"/>
</dbReference>
<dbReference type="Pfam" id="PF01551">
    <property type="entry name" value="Peptidase_M23"/>
    <property type="match status" value="1"/>
</dbReference>
<sequence>MRRDSTYYRSPIRRIAAVLASVLICALSLVVAGCATLGASPVCLAGAKLDARGTCRAQQAPLHHIPFREGFKTRIMQGYHGYLSHKEDLAHSLDFRCELGTPVVASKAGRVWATRDDSNRGCADMSCVEDANYVVLDHGDGTYSEYYHLAQFGALVELGENVCAGEVIGLCGSTGFATGEHLHYALTNTTRQTLPTRFYEAAEKQDIGLAVPETEYVSANELQTQCAPTPYSQLSRAAFAHQGITLEKPLPLVIEDRPADKDDDGFHLQGVYHGDHPNVAVHRKAIDGDDWTDECVPVDANGRFSARIKWPKHRFEPGGYWFMLTGADEDCLAPGWAWSYRVNILEAAR</sequence>
<dbReference type="Gene3D" id="2.70.70.10">
    <property type="entry name" value="Glucose Permease (Domain IIA)"/>
    <property type="match status" value="1"/>
</dbReference>
<dbReference type="KEGG" id="bsed:DN745_08175"/>
<protein>
    <recommendedName>
        <fullName evidence="1">M23ase beta-sheet core domain-containing protein</fullName>
    </recommendedName>
</protein>
<evidence type="ECO:0000313" key="2">
    <source>
        <dbReference type="EMBL" id="AWV89315.1"/>
    </source>
</evidence>
<dbReference type="PANTHER" id="PTHR21666">
    <property type="entry name" value="PEPTIDASE-RELATED"/>
    <property type="match status" value="1"/>
</dbReference>
<organism evidence="2 3">
    <name type="scientific">Bradymonas sediminis</name>
    <dbReference type="NCBI Taxonomy" id="1548548"/>
    <lineage>
        <taxon>Bacteria</taxon>
        <taxon>Deltaproteobacteria</taxon>
        <taxon>Bradymonadales</taxon>
        <taxon>Bradymonadaceae</taxon>
        <taxon>Bradymonas</taxon>
    </lineage>
</organism>
<evidence type="ECO:0000259" key="1">
    <source>
        <dbReference type="Pfam" id="PF01551"/>
    </source>
</evidence>
<proteinExistence type="predicted"/>
<keyword evidence="3" id="KW-1185">Reference proteome</keyword>
<dbReference type="InterPro" id="IPR011055">
    <property type="entry name" value="Dup_hybrid_motif"/>
</dbReference>
<dbReference type="CDD" id="cd12797">
    <property type="entry name" value="M23_peptidase"/>
    <property type="match status" value="1"/>
</dbReference>
<dbReference type="AlphaFoldDB" id="A0A2Z4FKJ5"/>
<dbReference type="EMBL" id="CP030032">
    <property type="protein sequence ID" value="AWV89315.1"/>
    <property type="molecule type" value="Genomic_DNA"/>
</dbReference>
<reference evidence="2 3" key="1">
    <citation type="submission" date="2018-06" db="EMBL/GenBank/DDBJ databases">
        <title>Lujinxingia sediminis gen. nov. sp. nov., a new facultative anaerobic member of the class Deltaproteobacteria, and proposal of Lujinxingaceae fam. nov.</title>
        <authorList>
            <person name="Guo L.-Y."/>
            <person name="Li C.-M."/>
            <person name="Wang S."/>
            <person name="Du Z.-J."/>
        </authorList>
    </citation>
    <scope>NUCLEOTIDE SEQUENCE [LARGE SCALE GENOMIC DNA]</scope>
    <source>
        <strain evidence="2 3">FA350</strain>
    </source>
</reference>
<dbReference type="Proteomes" id="UP000249799">
    <property type="component" value="Chromosome"/>
</dbReference>